<proteinExistence type="predicted"/>
<dbReference type="Pfam" id="PF16763">
    <property type="entry name" value="Spidroin_N"/>
    <property type="match status" value="1"/>
</dbReference>
<protein>
    <recommendedName>
        <fullName evidence="1">Spidroin N-terminal domain-containing protein</fullName>
    </recommendedName>
</protein>
<evidence type="ECO:0000313" key="2">
    <source>
        <dbReference type="EMBL" id="CAL1289814.1"/>
    </source>
</evidence>
<name>A0AAV2B2Q4_9ARAC</name>
<dbReference type="Gene3D" id="1.10.274.70">
    <property type="match status" value="1"/>
</dbReference>
<gene>
    <name evidence="2" type="ORF">LARSCL_LOCUS16145</name>
</gene>
<dbReference type="InterPro" id="IPR031913">
    <property type="entry name" value="Spidroin_N"/>
</dbReference>
<dbReference type="AlphaFoldDB" id="A0AAV2B2Q4"/>
<feature type="domain" description="Spidroin N-terminal" evidence="1">
    <location>
        <begin position="28"/>
        <end position="150"/>
    </location>
</feature>
<reference evidence="2 3" key="1">
    <citation type="submission" date="2024-04" db="EMBL/GenBank/DDBJ databases">
        <authorList>
            <person name="Rising A."/>
            <person name="Reimegard J."/>
            <person name="Sonavane S."/>
            <person name="Akerstrom W."/>
            <person name="Nylinder S."/>
            <person name="Hedman E."/>
            <person name="Kallberg Y."/>
        </authorList>
    </citation>
    <scope>NUCLEOTIDE SEQUENCE [LARGE SCALE GENOMIC DNA]</scope>
</reference>
<comment type="caution">
    <text evidence="2">The sequence shown here is derived from an EMBL/GenBank/DDBJ whole genome shotgun (WGS) entry which is preliminary data.</text>
</comment>
<dbReference type="EMBL" id="CAXIEN010000255">
    <property type="protein sequence ID" value="CAL1289814.1"/>
    <property type="molecule type" value="Genomic_DNA"/>
</dbReference>
<evidence type="ECO:0000313" key="3">
    <source>
        <dbReference type="Proteomes" id="UP001497382"/>
    </source>
</evidence>
<dbReference type="Proteomes" id="UP001497382">
    <property type="component" value="Unassembled WGS sequence"/>
</dbReference>
<accession>A0AAV2B2Q4</accession>
<dbReference type="InterPro" id="IPR038243">
    <property type="entry name" value="Spidroin_N_sf"/>
</dbReference>
<organism evidence="2 3">
    <name type="scientific">Larinioides sclopetarius</name>
    <dbReference type="NCBI Taxonomy" id="280406"/>
    <lineage>
        <taxon>Eukaryota</taxon>
        <taxon>Metazoa</taxon>
        <taxon>Ecdysozoa</taxon>
        <taxon>Arthropoda</taxon>
        <taxon>Chelicerata</taxon>
        <taxon>Arachnida</taxon>
        <taxon>Araneae</taxon>
        <taxon>Araneomorphae</taxon>
        <taxon>Entelegynae</taxon>
        <taxon>Araneoidea</taxon>
        <taxon>Araneidae</taxon>
        <taxon>Larinioides</taxon>
    </lineage>
</organism>
<keyword evidence="3" id="KW-1185">Reference proteome</keyword>
<evidence type="ECO:0000259" key="1">
    <source>
        <dbReference type="Pfam" id="PF16763"/>
    </source>
</evidence>
<sequence length="198" mass="21098">MAYFTSVVGIFLLVATYAGGIHISIYAPFFDPNTGMTFARTFVNNIARCGEFGSQGAEDFEDIIQSLIMAQNVGKGRYDNSTRAKIMQIALASSIAKLIVEESGGVNVQQKTNSTIYALRNALSSTTGQVDEGFVNEIIELVNLFSEEQFNEMDTGNSGQYYQSATGSDHGGASMVTETVTINFGGGGAPSGMFSTLS</sequence>